<dbReference type="EMBL" id="JAMLDX010000008">
    <property type="protein sequence ID" value="MCP3731149.1"/>
    <property type="molecule type" value="Genomic_DNA"/>
</dbReference>
<dbReference type="RefSeq" id="WP_254293466.1">
    <property type="nucleotide sequence ID" value="NZ_JAMLDX010000008.1"/>
</dbReference>
<proteinExistence type="predicted"/>
<feature type="modified residue" description="4-aspartylphosphate" evidence="2">
    <location>
        <position position="54"/>
    </location>
</feature>
<dbReference type="Proteomes" id="UP001139451">
    <property type="component" value="Unassembled WGS sequence"/>
</dbReference>
<reference evidence="4" key="1">
    <citation type="submission" date="2022-05" db="EMBL/GenBank/DDBJ databases">
        <title>Sphingomonas sp. strain MG17 Genome sequencing and assembly.</title>
        <authorList>
            <person name="Kim I."/>
        </authorList>
    </citation>
    <scope>NUCLEOTIDE SEQUENCE</scope>
    <source>
        <strain evidence="4">MG17</strain>
    </source>
</reference>
<dbReference type="InterPro" id="IPR001789">
    <property type="entry name" value="Sig_transdc_resp-reg_receiver"/>
</dbReference>
<keyword evidence="5" id="KW-1185">Reference proteome</keyword>
<evidence type="ECO:0000256" key="2">
    <source>
        <dbReference type="PROSITE-ProRule" id="PRU00169"/>
    </source>
</evidence>
<dbReference type="CDD" id="cd17552">
    <property type="entry name" value="REC_RR468-like"/>
    <property type="match status" value="1"/>
</dbReference>
<evidence type="ECO:0000313" key="4">
    <source>
        <dbReference type="EMBL" id="MCP3731149.1"/>
    </source>
</evidence>
<dbReference type="Pfam" id="PF00072">
    <property type="entry name" value="Response_reg"/>
    <property type="match status" value="1"/>
</dbReference>
<evidence type="ECO:0000313" key="5">
    <source>
        <dbReference type="Proteomes" id="UP001139451"/>
    </source>
</evidence>
<dbReference type="GO" id="GO:0000160">
    <property type="term" value="P:phosphorelay signal transduction system"/>
    <property type="evidence" value="ECO:0007669"/>
    <property type="project" value="InterPro"/>
</dbReference>
<name>A0A9X2HP10_9SPHN</name>
<dbReference type="InterPro" id="IPR050595">
    <property type="entry name" value="Bact_response_regulator"/>
</dbReference>
<accession>A0A9X2HP10</accession>
<dbReference type="SMART" id="SM00448">
    <property type="entry name" value="REC"/>
    <property type="match status" value="1"/>
</dbReference>
<organism evidence="4 5">
    <name type="scientific">Sphingomonas tagetis</name>
    <dbReference type="NCBI Taxonomy" id="2949092"/>
    <lineage>
        <taxon>Bacteria</taxon>
        <taxon>Pseudomonadati</taxon>
        <taxon>Pseudomonadota</taxon>
        <taxon>Alphaproteobacteria</taxon>
        <taxon>Sphingomonadales</taxon>
        <taxon>Sphingomonadaceae</taxon>
        <taxon>Sphingomonas</taxon>
    </lineage>
</organism>
<dbReference type="PANTHER" id="PTHR44591:SF3">
    <property type="entry name" value="RESPONSE REGULATORY DOMAIN-CONTAINING PROTEIN"/>
    <property type="match status" value="1"/>
</dbReference>
<keyword evidence="1 2" id="KW-0597">Phosphoprotein</keyword>
<sequence length="123" mass="13193">MPTRILYVDDEADLREVAVMSLELDPDFEVRECGSGEAALAVAREWQPGLILLDMMMPGMDGPATRRALANQPETAAIPVVFITARTQAQDVEGLMALGARAVIAKPFDPMALAGQVRGLLSV</sequence>
<gene>
    <name evidence="4" type="ORF">M9978_11990</name>
</gene>
<dbReference type="InterPro" id="IPR011006">
    <property type="entry name" value="CheY-like_superfamily"/>
</dbReference>
<feature type="domain" description="Response regulatory" evidence="3">
    <location>
        <begin position="4"/>
        <end position="121"/>
    </location>
</feature>
<comment type="caution">
    <text evidence="4">The sequence shown here is derived from an EMBL/GenBank/DDBJ whole genome shotgun (WGS) entry which is preliminary data.</text>
</comment>
<dbReference type="AlphaFoldDB" id="A0A9X2HP10"/>
<dbReference type="Gene3D" id="3.40.50.2300">
    <property type="match status" value="1"/>
</dbReference>
<dbReference type="PROSITE" id="PS50110">
    <property type="entry name" value="RESPONSE_REGULATORY"/>
    <property type="match status" value="1"/>
</dbReference>
<evidence type="ECO:0000259" key="3">
    <source>
        <dbReference type="PROSITE" id="PS50110"/>
    </source>
</evidence>
<protein>
    <submittedName>
        <fullName evidence="4">Response regulator</fullName>
    </submittedName>
</protein>
<dbReference type="PANTHER" id="PTHR44591">
    <property type="entry name" value="STRESS RESPONSE REGULATOR PROTEIN 1"/>
    <property type="match status" value="1"/>
</dbReference>
<dbReference type="SUPFAM" id="SSF52172">
    <property type="entry name" value="CheY-like"/>
    <property type="match status" value="1"/>
</dbReference>
<evidence type="ECO:0000256" key="1">
    <source>
        <dbReference type="ARBA" id="ARBA00022553"/>
    </source>
</evidence>